<dbReference type="AlphaFoldDB" id="A0AA35K3A1"/>
<dbReference type="Proteomes" id="UP001178461">
    <property type="component" value="Chromosome 3"/>
</dbReference>
<reference evidence="2" key="1">
    <citation type="submission" date="2022-12" db="EMBL/GenBank/DDBJ databases">
        <authorList>
            <person name="Alioto T."/>
            <person name="Alioto T."/>
            <person name="Gomez Garrido J."/>
        </authorList>
    </citation>
    <scope>NUCLEOTIDE SEQUENCE</scope>
</reference>
<proteinExistence type="predicted"/>
<name>A0AA35K3A1_9SAUR</name>
<gene>
    <name evidence="2" type="ORF">PODLI_1B000400</name>
</gene>
<protein>
    <submittedName>
        <fullName evidence="2">Uncharacterized protein</fullName>
    </submittedName>
</protein>
<feature type="region of interest" description="Disordered" evidence="1">
    <location>
        <begin position="1"/>
        <end position="22"/>
    </location>
</feature>
<evidence type="ECO:0000313" key="3">
    <source>
        <dbReference type="Proteomes" id="UP001178461"/>
    </source>
</evidence>
<keyword evidence="3" id="KW-1185">Reference proteome</keyword>
<sequence>MPAPSGRRQGAKAGGDPLRRGRFAAAGKDGAAASLCSSGASQPVASAAVWLCLALDAPLREQVDVNQGSLGGSRRCCCCCCCRRGKWLPMQPPPPARALLLPSTTLPLAR</sequence>
<accession>A0AA35K3A1</accession>
<organism evidence="2 3">
    <name type="scientific">Podarcis lilfordi</name>
    <name type="common">Lilford's wall lizard</name>
    <dbReference type="NCBI Taxonomy" id="74358"/>
    <lineage>
        <taxon>Eukaryota</taxon>
        <taxon>Metazoa</taxon>
        <taxon>Chordata</taxon>
        <taxon>Craniata</taxon>
        <taxon>Vertebrata</taxon>
        <taxon>Euteleostomi</taxon>
        <taxon>Lepidosauria</taxon>
        <taxon>Squamata</taxon>
        <taxon>Bifurcata</taxon>
        <taxon>Unidentata</taxon>
        <taxon>Episquamata</taxon>
        <taxon>Laterata</taxon>
        <taxon>Lacertibaenia</taxon>
        <taxon>Lacertidae</taxon>
        <taxon>Podarcis</taxon>
    </lineage>
</organism>
<evidence type="ECO:0000313" key="2">
    <source>
        <dbReference type="EMBL" id="CAI5770037.1"/>
    </source>
</evidence>
<evidence type="ECO:0000256" key="1">
    <source>
        <dbReference type="SAM" id="MobiDB-lite"/>
    </source>
</evidence>
<dbReference type="EMBL" id="OX395128">
    <property type="protein sequence ID" value="CAI5770037.1"/>
    <property type="molecule type" value="Genomic_DNA"/>
</dbReference>